<evidence type="ECO:0000256" key="1">
    <source>
        <dbReference type="SAM" id="MobiDB-lite"/>
    </source>
</evidence>
<feature type="compositionally biased region" description="Low complexity" evidence="1">
    <location>
        <begin position="550"/>
        <end position="562"/>
    </location>
</feature>
<name>A0AAN4ZAS7_9BILA</name>
<reference evidence="3" key="1">
    <citation type="submission" date="2022-10" db="EMBL/GenBank/DDBJ databases">
        <title>Genome assembly of Pristionchus species.</title>
        <authorList>
            <person name="Yoshida K."/>
            <person name="Sommer R.J."/>
        </authorList>
    </citation>
    <scope>NUCLEOTIDE SEQUENCE [LARGE SCALE GENOMIC DNA]</scope>
    <source>
        <strain evidence="3">RS5460</strain>
    </source>
</reference>
<dbReference type="EMBL" id="BTRK01000002">
    <property type="protein sequence ID" value="GMR35636.1"/>
    <property type="molecule type" value="Genomic_DNA"/>
</dbReference>
<comment type="caution">
    <text evidence="2">The sequence shown here is derived from an EMBL/GenBank/DDBJ whole genome shotgun (WGS) entry which is preliminary data.</text>
</comment>
<keyword evidence="3" id="KW-1185">Reference proteome</keyword>
<evidence type="ECO:0000313" key="2">
    <source>
        <dbReference type="EMBL" id="GMR35636.1"/>
    </source>
</evidence>
<accession>A0AAN4ZAS7</accession>
<organism evidence="2 3">
    <name type="scientific">Pristionchus mayeri</name>
    <dbReference type="NCBI Taxonomy" id="1317129"/>
    <lineage>
        <taxon>Eukaryota</taxon>
        <taxon>Metazoa</taxon>
        <taxon>Ecdysozoa</taxon>
        <taxon>Nematoda</taxon>
        <taxon>Chromadorea</taxon>
        <taxon>Rhabditida</taxon>
        <taxon>Rhabditina</taxon>
        <taxon>Diplogasteromorpha</taxon>
        <taxon>Diplogasteroidea</taxon>
        <taxon>Neodiplogasteridae</taxon>
        <taxon>Pristionchus</taxon>
    </lineage>
</organism>
<gene>
    <name evidence="2" type="ORF">PMAYCL1PPCAC_05831</name>
</gene>
<dbReference type="AlphaFoldDB" id="A0AAN4ZAS7"/>
<feature type="region of interest" description="Disordered" evidence="1">
    <location>
        <begin position="546"/>
        <end position="571"/>
    </location>
</feature>
<dbReference type="Proteomes" id="UP001328107">
    <property type="component" value="Unassembled WGS sequence"/>
</dbReference>
<feature type="region of interest" description="Disordered" evidence="1">
    <location>
        <begin position="106"/>
        <end position="128"/>
    </location>
</feature>
<proteinExistence type="predicted"/>
<evidence type="ECO:0000313" key="3">
    <source>
        <dbReference type="Proteomes" id="UP001328107"/>
    </source>
</evidence>
<sequence length="571" mass="64433">MGSLARLEKARDVANLICQNYKFQMAMNADETIVWNLSQRLAEIIDGVISNKNIDCSQLQTLCESSVNKTQVGRFSFVVSSLLLHLLSQWNEPQVPLTKLITRPDGSTFKEEVDDPIPTEGPTTSSTEVKQELADEHNFEGWDQRIPRIEPPPENLIKGAARRKIRQPLEASDMEEPTCSYASNVVAAAALFAAAADAEVKQEVKEEEEDLDEDIMASGSASASFSPAVVQPSKSRPMRTLVGTAAISAAKTAEAAAFKRFSHEGTSSYSIPIRQAPQGFTFRRIDQMNARREEKNAVKRRAPVTTGKSTVISAPLPTKAARQIERMQKRAMERAAFPVEKYIAKKRLHFECAHCGLQSGEVSDWDEHMNQECPLCHKRIPQCITMEDHWKTPRQGLICAMKCTHAACDYRSTEIDVMNHHERCHLANRRVDNLHIADRCPYCMEYIENASSFLNHMMQSHFQLMNVYAQIFKCSGHMKDRVCVFKCARLNEMIAHWEKESTAHGPPSMRFDYNLADRFLRMRPTGNNFSNVYALNEPSYSGYNRPMQISLPSSSSTRPGSLHNMNVIQKQ</sequence>
<protein>
    <submittedName>
        <fullName evidence="2">Uncharacterized protein</fullName>
    </submittedName>
</protein>